<name>A0A0C2IM88_THEKT</name>
<evidence type="ECO:0000313" key="2">
    <source>
        <dbReference type="Proteomes" id="UP000031668"/>
    </source>
</evidence>
<accession>A0A0C2IM88</accession>
<reference evidence="1 2" key="1">
    <citation type="journal article" date="2014" name="Genome Biol. Evol.">
        <title>The genome of the myxosporean Thelohanellus kitauei shows adaptations to nutrient acquisition within its fish host.</title>
        <authorList>
            <person name="Yang Y."/>
            <person name="Xiong J."/>
            <person name="Zhou Z."/>
            <person name="Huo F."/>
            <person name="Miao W."/>
            <person name="Ran C."/>
            <person name="Liu Y."/>
            <person name="Zhang J."/>
            <person name="Feng J."/>
            <person name="Wang M."/>
            <person name="Wang M."/>
            <person name="Wang L."/>
            <person name="Yao B."/>
        </authorList>
    </citation>
    <scope>NUCLEOTIDE SEQUENCE [LARGE SCALE GENOMIC DNA]</scope>
    <source>
        <strain evidence="1">Wuqing</strain>
    </source>
</reference>
<protein>
    <submittedName>
        <fullName evidence="1">Uncharacterized protein</fullName>
    </submittedName>
</protein>
<dbReference type="Proteomes" id="UP000031668">
    <property type="component" value="Unassembled WGS sequence"/>
</dbReference>
<keyword evidence="2" id="KW-1185">Reference proteome</keyword>
<organism evidence="1 2">
    <name type="scientific">Thelohanellus kitauei</name>
    <name type="common">Myxosporean</name>
    <dbReference type="NCBI Taxonomy" id="669202"/>
    <lineage>
        <taxon>Eukaryota</taxon>
        <taxon>Metazoa</taxon>
        <taxon>Cnidaria</taxon>
        <taxon>Myxozoa</taxon>
        <taxon>Myxosporea</taxon>
        <taxon>Bivalvulida</taxon>
        <taxon>Platysporina</taxon>
        <taxon>Myxobolidae</taxon>
        <taxon>Thelohanellus</taxon>
    </lineage>
</organism>
<sequence>MDTTSIKVDMEGRMHVVTHRNYLSFTNGARWEGISTNECRYVAIRLNNILGVGGMTRQLWAPIEIASERCSNKRPNPFQLKCLSGYLLLSIILNKVWFLSTKVGLLLSAIGPGFQRGCWEGDRMY</sequence>
<dbReference type="EMBL" id="JWZT01003512">
    <property type="protein sequence ID" value="KII66534.1"/>
    <property type="molecule type" value="Genomic_DNA"/>
</dbReference>
<comment type="caution">
    <text evidence="1">The sequence shown here is derived from an EMBL/GenBank/DDBJ whole genome shotgun (WGS) entry which is preliminary data.</text>
</comment>
<proteinExistence type="predicted"/>
<dbReference type="AlphaFoldDB" id="A0A0C2IM88"/>
<gene>
    <name evidence="1" type="ORF">RF11_15993</name>
</gene>
<evidence type="ECO:0000313" key="1">
    <source>
        <dbReference type="EMBL" id="KII66534.1"/>
    </source>
</evidence>